<feature type="region of interest" description="Disordered" evidence="1">
    <location>
        <begin position="24"/>
        <end position="72"/>
    </location>
</feature>
<comment type="caution">
    <text evidence="3">The sequence shown here is derived from an EMBL/GenBank/DDBJ whole genome shotgun (WGS) entry which is preliminary data.</text>
</comment>
<evidence type="ECO:0000256" key="1">
    <source>
        <dbReference type="SAM" id="MobiDB-lite"/>
    </source>
</evidence>
<evidence type="ECO:0000313" key="3">
    <source>
        <dbReference type="EMBL" id="MBU5485785.1"/>
    </source>
</evidence>
<keyword evidence="4" id="KW-1185">Reference proteome</keyword>
<evidence type="ECO:0000256" key="2">
    <source>
        <dbReference type="SAM" id="SignalP"/>
    </source>
</evidence>
<dbReference type="RefSeq" id="WP_216440378.1">
    <property type="nucleotide sequence ID" value="NZ_JAHLQF010000004.1"/>
</dbReference>
<dbReference type="PROSITE" id="PS51257">
    <property type="entry name" value="PROKAR_LIPOPROTEIN"/>
    <property type="match status" value="1"/>
</dbReference>
<sequence>MKIKNKKIIAVFLLVLTLVVGGCSKKESPKTDEKNTNGQEQKVDVNNDDKVEVKDEGKDQSKEEEKEEDKIVKQEDLTEKLKKESIVADGQVYFQGDYVIATILAKEGSKEDEVKKLADKYAQDLKKKYDDKKVNVQAISGGKNVATVILE</sequence>
<gene>
    <name evidence="3" type="ORF">KQI86_15805</name>
</gene>
<dbReference type="EMBL" id="JAHLQF010000004">
    <property type="protein sequence ID" value="MBU5485785.1"/>
    <property type="molecule type" value="Genomic_DNA"/>
</dbReference>
<name>A0ABS6EMZ6_9CLOT</name>
<accession>A0ABS6EMZ6</accession>
<proteinExistence type="predicted"/>
<keyword evidence="2" id="KW-0732">Signal</keyword>
<reference evidence="3 4" key="1">
    <citation type="submission" date="2021-06" db="EMBL/GenBank/DDBJ databases">
        <authorList>
            <person name="Sun Q."/>
            <person name="Li D."/>
        </authorList>
    </citation>
    <scope>NUCLEOTIDE SEQUENCE [LARGE SCALE GENOMIC DNA]</scope>
    <source>
        <strain evidence="3 4">MSJ-11</strain>
    </source>
</reference>
<protein>
    <recommendedName>
        <fullName evidence="5">Lipoprotein</fullName>
    </recommendedName>
</protein>
<dbReference type="Proteomes" id="UP000726170">
    <property type="component" value="Unassembled WGS sequence"/>
</dbReference>
<feature type="signal peptide" evidence="2">
    <location>
        <begin position="1"/>
        <end position="22"/>
    </location>
</feature>
<organism evidence="3 4">
    <name type="scientific">Clostridium mobile</name>
    <dbReference type="NCBI Taxonomy" id="2841512"/>
    <lineage>
        <taxon>Bacteria</taxon>
        <taxon>Bacillati</taxon>
        <taxon>Bacillota</taxon>
        <taxon>Clostridia</taxon>
        <taxon>Eubacteriales</taxon>
        <taxon>Clostridiaceae</taxon>
        <taxon>Clostridium</taxon>
    </lineage>
</organism>
<evidence type="ECO:0000313" key="4">
    <source>
        <dbReference type="Proteomes" id="UP000726170"/>
    </source>
</evidence>
<evidence type="ECO:0008006" key="5">
    <source>
        <dbReference type="Google" id="ProtNLM"/>
    </source>
</evidence>
<feature type="chain" id="PRO_5046229332" description="Lipoprotein" evidence="2">
    <location>
        <begin position="23"/>
        <end position="151"/>
    </location>
</feature>